<reference evidence="3 5" key="2">
    <citation type="submission" date="2020-08" db="EMBL/GenBank/DDBJ databases">
        <title>Genomic Encyclopedia of Type Strains, Phase IV (KMG-IV): sequencing the most valuable type-strain genomes for metagenomic binning, comparative biology and taxonomic classification.</title>
        <authorList>
            <person name="Goeker M."/>
        </authorList>
    </citation>
    <scope>NUCLEOTIDE SEQUENCE [LARGE SCALE GENOMIC DNA]</scope>
    <source>
        <strain evidence="3 5">DSM 10368</strain>
    </source>
</reference>
<dbReference type="EMBL" id="JACICB010000008">
    <property type="protein sequence ID" value="MBB3706292.1"/>
    <property type="molecule type" value="Genomic_DNA"/>
</dbReference>
<evidence type="ECO:0000313" key="4">
    <source>
        <dbReference type="Proteomes" id="UP000075755"/>
    </source>
</evidence>
<name>A0AAC8YT84_AMIAI</name>
<dbReference type="AlphaFoldDB" id="A0AAC8YT84"/>
<dbReference type="PANTHER" id="PTHR35841:SF1">
    <property type="entry name" value="PHOSPHONATES-BINDING PERIPLASMIC PROTEIN"/>
    <property type="match status" value="1"/>
</dbReference>
<dbReference type="Gene3D" id="3.40.190.10">
    <property type="entry name" value="Periplasmic binding protein-like II"/>
    <property type="match status" value="2"/>
</dbReference>
<evidence type="ECO:0000313" key="2">
    <source>
        <dbReference type="EMBL" id="AMS43161.1"/>
    </source>
</evidence>
<evidence type="ECO:0000313" key="5">
    <source>
        <dbReference type="Proteomes" id="UP000577697"/>
    </source>
</evidence>
<dbReference type="Pfam" id="PF12974">
    <property type="entry name" value="Phosphonate-bd"/>
    <property type="match status" value="1"/>
</dbReference>
<evidence type="ECO:0000313" key="3">
    <source>
        <dbReference type="EMBL" id="MBB3706292.1"/>
    </source>
</evidence>
<dbReference type="EMBL" id="CP015005">
    <property type="protein sequence ID" value="AMS43161.1"/>
    <property type="molecule type" value="Genomic_DNA"/>
</dbReference>
<keyword evidence="5" id="KW-1185">Reference proteome</keyword>
<proteinExistence type="predicted"/>
<dbReference type="PROSITE" id="PS51318">
    <property type="entry name" value="TAT"/>
    <property type="match status" value="1"/>
</dbReference>
<keyword evidence="1" id="KW-0732">Signal</keyword>
<dbReference type="Proteomes" id="UP000577697">
    <property type="component" value="Unassembled WGS sequence"/>
</dbReference>
<dbReference type="Proteomes" id="UP000075755">
    <property type="component" value="Chromosome"/>
</dbReference>
<reference evidence="2 4" key="1">
    <citation type="submission" date="2016-03" db="EMBL/GenBank/DDBJ databases">
        <title>Complete genome of Aminobacter aminovorans KCTC 2477.</title>
        <authorList>
            <person name="Kim K.M."/>
        </authorList>
    </citation>
    <scope>NUCLEOTIDE SEQUENCE [LARGE SCALE GENOMIC DNA]</scope>
    <source>
        <strain evidence="2 4">KCTC 2477</strain>
    </source>
</reference>
<evidence type="ECO:0000256" key="1">
    <source>
        <dbReference type="SAM" id="SignalP"/>
    </source>
</evidence>
<feature type="signal peptide" evidence="1">
    <location>
        <begin position="1"/>
        <end position="31"/>
    </location>
</feature>
<protein>
    <submittedName>
        <fullName evidence="2">Phosphate/phosphonate ABC transporter</fullName>
    </submittedName>
    <submittedName>
        <fullName evidence="3">Phosphonate transport system substrate-binding protein</fullName>
    </submittedName>
</protein>
<gene>
    <name evidence="2" type="ORF">AA2016_4245</name>
    <name evidence="3" type="ORF">FHS67_002612</name>
</gene>
<dbReference type="InterPro" id="IPR006311">
    <property type="entry name" value="TAT_signal"/>
</dbReference>
<dbReference type="SUPFAM" id="SSF53850">
    <property type="entry name" value="Periplasmic binding protein-like II"/>
    <property type="match status" value="1"/>
</dbReference>
<dbReference type="RefSeq" id="WP_083948619.1">
    <property type="nucleotide sequence ID" value="NZ_CP015005.1"/>
</dbReference>
<dbReference type="PANTHER" id="PTHR35841">
    <property type="entry name" value="PHOSPHONATES-BINDING PERIPLASMIC PROTEIN"/>
    <property type="match status" value="1"/>
</dbReference>
<dbReference type="CDD" id="cd13571">
    <property type="entry name" value="PBP2_PnhD_1"/>
    <property type="match status" value="1"/>
</dbReference>
<organism evidence="2 4">
    <name type="scientific">Aminobacter aminovorans</name>
    <name type="common">Chelatobacter heintzii</name>
    <dbReference type="NCBI Taxonomy" id="83263"/>
    <lineage>
        <taxon>Bacteria</taxon>
        <taxon>Pseudomonadati</taxon>
        <taxon>Pseudomonadota</taxon>
        <taxon>Alphaproteobacteria</taxon>
        <taxon>Hyphomicrobiales</taxon>
        <taxon>Phyllobacteriaceae</taxon>
        <taxon>Aminobacter</taxon>
    </lineage>
</organism>
<dbReference type="KEGG" id="aak:AA2016_4245"/>
<feature type="chain" id="PRO_5041969853" evidence="1">
    <location>
        <begin position="32"/>
        <end position="297"/>
    </location>
</feature>
<accession>A0AAC8YT84</accession>
<sequence length="297" mass="32374">MTARYPAASQVLTRRSAIALCGSAAASVAFAPGLASAKDEGFRFGLTPVFLSNDLELLAALRAYLSEATGHPVELVSRRTYQEITALLVAGQLHAAWICGYPYVQFKSELDLVATPSWHGKPLYQSYLIAAPDRPANQWQDLKGDIHAFSDPDSNSGFLVTRALLAENGLKPEGLFARTFYTYGHRNVIRAVASGLAQSGSVDGYVWDVMREMEPGLVGRTRIVRRSEWLGFPPVASPKALAGDPRIARLKQALTTMDRHEEGRKVLALLKLDGFLATEPALFDTIAAKVDAVRRFG</sequence>